<dbReference type="GO" id="GO:0046872">
    <property type="term" value="F:metal ion binding"/>
    <property type="evidence" value="ECO:0007669"/>
    <property type="project" value="UniProtKB-KW"/>
</dbReference>
<keyword evidence="2" id="KW-0004">4Fe-4S</keyword>
<dbReference type="GO" id="GO:0005634">
    <property type="term" value="C:nucleus"/>
    <property type="evidence" value="ECO:0007669"/>
    <property type="project" value="UniProtKB-SubCell"/>
</dbReference>
<evidence type="ECO:0000256" key="8">
    <source>
        <dbReference type="ARBA" id="ARBA00023014"/>
    </source>
</evidence>
<dbReference type="GO" id="GO:0003677">
    <property type="term" value="F:DNA binding"/>
    <property type="evidence" value="ECO:0007669"/>
    <property type="project" value="UniProtKB-UniRule"/>
</dbReference>
<keyword evidence="3" id="KW-0479">Metal-binding</keyword>
<dbReference type="Proteomes" id="UP000515152">
    <property type="component" value="Chromosome 26"/>
</dbReference>
<keyword evidence="13" id="KW-0539">Nucleus</keyword>
<dbReference type="Pfam" id="PF00730">
    <property type="entry name" value="HhH-GPD"/>
    <property type="match status" value="1"/>
</dbReference>
<evidence type="ECO:0000256" key="14">
    <source>
        <dbReference type="SAM" id="MobiDB-lite"/>
    </source>
</evidence>
<dbReference type="GO" id="GO:0006289">
    <property type="term" value="P:nucleotide-excision repair"/>
    <property type="evidence" value="ECO:0007669"/>
    <property type="project" value="TreeGrafter"/>
</dbReference>
<dbReference type="PANTHER" id="PTHR43286">
    <property type="entry name" value="ENDONUCLEASE III-LIKE PROTEIN 1"/>
    <property type="match status" value="1"/>
</dbReference>
<keyword evidence="7" id="KW-0408">Iron</keyword>
<dbReference type="RefSeq" id="XP_012678487.2">
    <property type="nucleotide sequence ID" value="XM_012823033.3"/>
</dbReference>
<protein>
    <recommendedName>
        <fullName evidence="13">Endonuclease III-like protein 1</fullName>
        <ecNumber evidence="13">3.2.2.-</ecNumber>
        <ecNumber evidence="13">4.2.99.18</ecNumber>
    </recommendedName>
    <alternativeName>
        <fullName evidence="13">Bifunctional DNA N-glycosylase/DNA-(apurinic or apyrimidinic site) lyase</fullName>
        <shortName evidence="13">DNA glycosylase/AP lyase</shortName>
    </alternativeName>
</protein>
<dbReference type="EC" id="4.2.99.18" evidence="13"/>
<dbReference type="FunFam" id="1.10.1670.10:FF:000003">
    <property type="entry name" value="Endonuclease III homolog"/>
    <property type="match status" value="1"/>
</dbReference>
<evidence type="ECO:0000256" key="2">
    <source>
        <dbReference type="ARBA" id="ARBA00022485"/>
    </source>
</evidence>
<comment type="similarity">
    <text evidence="1 13">Belongs to the Nth/MutY family.</text>
</comment>
<dbReference type="EC" id="3.2.2.-" evidence="13"/>
<dbReference type="CDD" id="cd00056">
    <property type="entry name" value="ENDO3c"/>
    <property type="match status" value="1"/>
</dbReference>
<dbReference type="Gene3D" id="1.10.340.30">
    <property type="entry name" value="Hypothetical protein, domain 2"/>
    <property type="match status" value="1"/>
</dbReference>
<accession>A0A6P3VRP9</accession>
<evidence type="ECO:0000256" key="3">
    <source>
        <dbReference type="ARBA" id="ARBA00022723"/>
    </source>
</evidence>
<dbReference type="Gene3D" id="1.10.1670.10">
    <property type="entry name" value="Helix-hairpin-Helix base-excision DNA repair enzymes (C-terminal)"/>
    <property type="match status" value="1"/>
</dbReference>
<gene>
    <name evidence="17" type="primary">nthl1</name>
    <name evidence="13" type="synonym">NTHL1</name>
</gene>
<feature type="domain" description="HhH-GPD" evidence="15">
    <location>
        <begin position="198"/>
        <end position="348"/>
    </location>
</feature>
<evidence type="ECO:0000256" key="4">
    <source>
        <dbReference type="ARBA" id="ARBA00022763"/>
    </source>
</evidence>
<dbReference type="PANTHER" id="PTHR43286:SF1">
    <property type="entry name" value="ENDONUCLEASE III-LIKE PROTEIN 1"/>
    <property type="match status" value="1"/>
</dbReference>
<evidence type="ECO:0000256" key="6">
    <source>
        <dbReference type="ARBA" id="ARBA00022946"/>
    </source>
</evidence>
<comment type="subcellular location">
    <subcellularLocation>
        <location evidence="13">Nucleus</location>
    </subcellularLocation>
    <subcellularLocation>
        <location evidence="13">Mitochondrion</location>
    </subcellularLocation>
</comment>
<keyword evidence="13" id="KW-0496">Mitochondrion</keyword>
<dbReference type="InterPro" id="IPR000445">
    <property type="entry name" value="HhH_motif"/>
</dbReference>
<dbReference type="InterPro" id="IPR003265">
    <property type="entry name" value="HhH-GPD_domain"/>
</dbReference>
<dbReference type="GO" id="GO:0000703">
    <property type="term" value="F:oxidized pyrimidine nucleobase lesion DNA N-glycosylase activity"/>
    <property type="evidence" value="ECO:0007669"/>
    <property type="project" value="UniProtKB-UniRule"/>
</dbReference>
<keyword evidence="11 13" id="KW-0326">Glycosidase</keyword>
<evidence type="ECO:0000259" key="15">
    <source>
        <dbReference type="SMART" id="SM00478"/>
    </source>
</evidence>
<proteinExistence type="inferred from homology"/>
<dbReference type="GO" id="GO:0051539">
    <property type="term" value="F:4 iron, 4 sulfur cluster binding"/>
    <property type="evidence" value="ECO:0007669"/>
    <property type="project" value="UniProtKB-KW"/>
</dbReference>
<evidence type="ECO:0000256" key="13">
    <source>
        <dbReference type="HAMAP-Rule" id="MF_03183"/>
    </source>
</evidence>
<evidence type="ECO:0000256" key="7">
    <source>
        <dbReference type="ARBA" id="ARBA00023004"/>
    </source>
</evidence>
<comment type="catalytic activity">
    <reaction evidence="12 13">
        <text>2'-deoxyribonucleotide-(2'-deoxyribose 5'-phosphate)-2'-deoxyribonucleotide-DNA = a 3'-end 2'-deoxyribonucleotide-(2,3-dehydro-2,3-deoxyribose 5'-phosphate)-DNA + a 5'-end 5'-phospho-2'-deoxyribonucleoside-DNA + H(+)</text>
        <dbReference type="Rhea" id="RHEA:66592"/>
        <dbReference type="Rhea" id="RHEA-COMP:13180"/>
        <dbReference type="Rhea" id="RHEA-COMP:16897"/>
        <dbReference type="Rhea" id="RHEA-COMP:17067"/>
        <dbReference type="ChEBI" id="CHEBI:15378"/>
        <dbReference type="ChEBI" id="CHEBI:136412"/>
        <dbReference type="ChEBI" id="CHEBI:157695"/>
        <dbReference type="ChEBI" id="CHEBI:167181"/>
        <dbReference type="EC" id="4.2.99.18"/>
    </reaction>
</comment>
<dbReference type="FunFam" id="1.10.340.30:FF:000005">
    <property type="entry name" value="Endonuclease III-like protein 1"/>
    <property type="match status" value="1"/>
</dbReference>
<keyword evidence="8" id="KW-0411">Iron-sulfur</keyword>
<keyword evidence="16" id="KW-1185">Reference proteome</keyword>
<dbReference type="InterPro" id="IPR023170">
    <property type="entry name" value="HhH_base_excis_C"/>
</dbReference>
<evidence type="ECO:0000256" key="11">
    <source>
        <dbReference type="ARBA" id="ARBA00023295"/>
    </source>
</evidence>
<organism evidence="16 17">
    <name type="scientific">Clupea harengus</name>
    <name type="common">Atlantic herring</name>
    <dbReference type="NCBI Taxonomy" id="7950"/>
    <lineage>
        <taxon>Eukaryota</taxon>
        <taxon>Metazoa</taxon>
        <taxon>Chordata</taxon>
        <taxon>Craniata</taxon>
        <taxon>Vertebrata</taxon>
        <taxon>Euteleostomi</taxon>
        <taxon>Actinopterygii</taxon>
        <taxon>Neopterygii</taxon>
        <taxon>Teleostei</taxon>
        <taxon>Clupei</taxon>
        <taxon>Clupeiformes</taxon>
        <taxon>Clupeoidei</taxon>
        <taxon>Clupeidae</taxon>
        <taxon>Clupea</taxon>
    </lineage>
</organism>
<dbReference type="CTD" id="4913"/>
<dbReference type="PROSITE" id="PS01155">
    <property type="entry name" value="ENDONUCLEASE_III_2"/>
    <property type="match status" value="1"/>
</dbReference>
<dbReference type="InterPro" id="IPR011257">
    <property type="entry name" value="DNA_glycosylase"/>
</dbReference>
<dbReference type="Pfam" id="PF00633">
    <property type="entry name" value="HHH"/>
    <property type="match status" value="1"/>
</dbReference>
<keyword evidence="9 13" id="KW-0234">DNA repair</keyword>
<evidence type="ECO:0000313" key="17">
    <source>
        <dbReference type="RefSeq" id="XP_012678487.2"/>
    </source>
</evidence>
<dbReference type="OrthoDB" id="2099276at2759"/>
<keyword evidence="4 13" id="KW-0227">DNA damage</keyword>
<keyword evidence="5 13" id="KW-0378">Hydrolase</keyword>
<dbReference type="GO" id="GO:0140078">
    <property type="term" value="F:class I DNA-(apurinic or apyrimidinic site) endonuclease activity"/>
    <property type="evidence" value="ECO:0007669"/>
    <property type="project" value="UniProtKB-EC"/>
</dbReference>
<dbReference type="AlphaFoldDB" id="A0A6P3VRP9"/>
<feature type="compositionally biased region" description="Low complexity" evidence="14">
    <location>
        <begin position="384"/>
        <end position="393"/>
    </location>
</feature>
<dbReference type="GeneID" id="105896290"/>
<dbReference type="SMART" id="SM00478">
    <property type="entry name" value="ENDO3c"/>
    <property type="match status" value="1"/>
</dbReference>
<reference evidence="17" key="1">
    <citation type="submission" date="2025-08" db="UniProtKB">
        <authorList>
            <consortium name="RefSeq"/>
        </authorList>
    </citation>
    <scope>IDENTIFICATION</scope>
</reference>
<feature type="region of interest" description="Disordered" evidence="14">
    <location>
        <begin position="373"/>
        <end position="465"/>
    </location>
</feature>
<evidence type="ECO:0000313" key="16">
    <source>
        <dbReference type="Proteomes" id="UP000515152"/>
    </source>
</evidence>
<evidence type="ECO:0000256" key="10">
    <source>
        <dbReference type="ARBA" id="ARBA00023239"/>
    </source>
</evidence>
<dbReference type="GO" id="GO:0005739">
    <property type="term" value="C:mitochondrion"/>
    <property type="evidence" value="ECO:0007669"/>
    <property type="project" value="UniProtKB-SubCell"/>
</dbReference>
<evidence type="ECO:0000256" key="5">
    <source>
        <dbReference type="ARBA" id="ARBA00022801"/>
    </source>
</evidence>
<comment type="caution">
    <text evidence="13">Lacks conserved residue(s) required for the propagation of feature annotation.</text>
</comment>
<dbReference type="InterPro" id="IPR004036">
    <property type="entry name" value="Endonuclease-III-like_CS2"/>
</dbReference>
<dbReference type="GO" id="GO:0006285">
    <property type="term" value="P:base-excision repair, AP site formation"/>
    <property type="evidence" value="ECO:0007669"/>
    <property type="project" value="UniProtKB-UniRule"/>
</dbReference>
<dbReference type="KEGG" id="char:105896290"/>
<keyword evidence="10 13" id="KW-0456">Lyase</keyword>
<keyword evidence="6" id="KW-0809">Transit peptide</keyword>
<evidence type="ECO:0000256" key="12">
    <source>
        <dbReference type="ARBA" id="ARBA00044632"/>
    </source>
</evidence>
<dbReference type="HAMAP" id="MF_03183">
    <property type="entry name" value="Endonuclease_III_Nth"/>
    <property type="match status" value="1"/>
</dbReference>
<evidence type="ECO:0000256" key="9">
    <source>
        <dbReference type="ARBA" id="ARBA00023204"/>
    </source>
</evidence>
<name>A0A6P3VRP9_CLUHA</name>
<evidence type="ECO:0000256" key="1">
    <source>
        <dbReference type="ARBA" id="ARBA00008343"/>
    </source>
</evidence>
<dbReference type="InterPro" id="IPR030841">
    <property type="entry name" value="NTH1"/>
</dbReference>
<dbReference type="SUPFAM" id="SSF48150">
    <property type="entry name" value="DNA-glycosylase"/>
    <property type="match status" value="1"/>
</dbReference>
<sequence length="465" mass="51425">MLFSVRACFLAEERMGAVTRCRLKMTSPYFAEKDYCTVRTRRGVENRCSLSVLKSRMSRSVKPPDSDTVGIKEEKEEHCITSDETHALVANGSQAGNVSKPGTSVQNNETDALTHTLPASSRKPRRAQVKVEYELENGAAVKKEPHWEPTNWMQQLANIREMRSARDAPVDQMGAAKCFDTHVAPKVMRYQVLISLMLSSQTKDQVTAAAMQRLRAHGLTVAAILNTDDATLGNLIYPVGFWRTKVKYIKQSTAMIQQEYDGDIPNSVEGLVRLSGVGPKMAHLAMDIAWKQISGIGVDTHVHRISNRLGWTPTSTKNPEGTRRALEEWLPRDLWSEINWLLVGFGQQVCLPVGPLCASCLLRHCCPSAFKCSPSKRPTPSDPRSPGRSSSQGQGKGKVKAGSPLQHRVKEDPNPVTHPALEDESILKAKSSSQCGMKEEPETVPLSPPVLRKRSKIKTNTSSLH</sequence>
<comment type="function">
    <text evidence="13">Bifunctional DNA N-glycosylase with associated apurinic/apyrimidinic (AP) lyase function that catalyzes the first step in base excision repair (BER), the primary repair pathway for the repair of oxidative DNA damage. The DNA N-glycosylase activity releases the damaged DNA base from DNA by cleaving the N-glycosidic bond, leaving an AP site. The AP lyase activity cleaves the phosphodiester bond 3' to the AP site by a beta-elimination. Primarily recognizes and repairs oxidative base damage of pyrimidines.</text>
</comment>